<comment type="caution">
    <text evidence="1">The sequence shown here is derived from an EMBL/GenBank/DDBJ whole genome shotgun (WGS) entry which is preliminary data.</text>
</comment>
<sequence>MRNEFIVILLNTKFNIPVDEIGGAKSKEYGFCFYHLLKYMKYKNAELHLRDLLKDDWDDAYSVFRDKYRNSPRKCRHILIEKMKSSNFKAEHFLAKALNK</sequence>
<protein>
    <submittedName>
        <fullName evidence="1">Uncharacterized protein</fullName>
    </submittedName>
</protein>
<proteinExistence type="predicted"/>
<name>A0A2H0N7C5_9BACT</name>
<gene>
    <name evidence="1" type="ORF">COV57_02525</name>
</gene>
<evidence type="ECO:0000313" key="1">
    <source>
        <dbReference type="EMBL" id="PIR04791.1"/>
    </source>
</evidence>
<dbReference type="Proteomes" id="UP000229893">
    <property type="component" value="Unassembled WGS sequence"/>
</dbReference>
<dbReference type="AlphaFoldDB" id="A0A2H0N7C5"/>
<accession>A0A2H0N7C5</accession>
<organism evidence="1 2">
    <name type="scientific">Candidatus Liptonbacteria bacterium CG11_big_fil_rev_8_21_14_0_20_35_14</name>
    <dbReference type="NCBI Taxonomy" id="1974634"/>
    <lineage>
        <taxon>Bacteria</taxon>
        <taxon>Candidatus Liptoniibacteriota</taxon>
    </lineage>
</organism>
<dbReference type="EMBL" id="PCWO01000036">
    <property type="protein sequence ID" value="PIR04791.1"/>
    <property type="molecule type" value="Genomic_DNA"/>
</dbReference>
<reference evidence="1 2" key="1">
    <citation type="submission" date="2017-09" db="EMBL/GenBank/DDBJ databases">
        <title>Depth-based differentiation of microbial function through sediment-hosted aquifers and enrichment of novel symbionts in the deep terrestrial subsurface.</title>
        <authorList>
            <person name="Probst A.J."/>
            <person name="Ladd B."/>
            <person name="Jarett J.K."/>
            <person name="Geller-Mcgrath D.E."/>
            <person name="Sieber C.M."/>
            <person name="Emerson J.B."/>
            <person name="Anantharaman K."/>
            <person name="Thomas B.C."/>
            <person name="Malmstrom R."/>
            <person name="Stieglmeier M."/>
            <person name="Klingl A."/>
            <person name="Woyke T."/>
            <person name="Ryan C.M."/>
            <person name="Banfield J.F."/>
        </authorList>
    </citation>
    <scope>NUCLEOTIDE SEQUENCE [LARGE SCALE GENOMIC DNA]</scope>
    <source>
        <strain evidence="1">CG11_big_fil_rev_8_21_14_0_20_35_14</strain>
    </source>
</reference>
<evidence type="ECO:0000313" key="2">
    <source>
        <dbReference type="Proteomes" id="UP000229893"/>
    </source>
</evidence>